<gene>
    <name evidence="1" type="ORF">F4820DRAFT_408298</name>
</gene>
<dbReference type="Proteomes" id="UP001497700">
    <property type="component" value="Unassembled WGS sequence"/>
</dbReference>
<comment type="caution">
    <text evidence="1">The sequence shown here is derived from an EMBL/GenBank/DDBJ whole genome shotgun (WGS) entry which is preliminary data.</text>
</comment>
<dbReference type="EMBL" id="MU393434">
    <property type="protein sequence ID" value="KAI4868927.1"/>
    <property type="molecule type" value="Genomic_DNA"/>
</dbReference>
<sequence>MADVPIPTSLPEVENLIHELYKPNPPATVSRIQEILQGIQKSPDGWQLAESLLGRPASNVKFFGALSIIVKLNTESLSDEDAVSVLHKLVSWLIACLTNNTPGFVIRKLCSALVTYSIHYFHTWPRCIRRLAHCLQTRTSVPLEEVKDASSIDDLARSSDEGCFLEIVWFATALAEEAEKIDTKSTKYIYFHEWVQENIGDVVHLLGHSIKPNGGWNSRASEAIACFQAWLMYGQRNAAKQVLVQQLRTLVQPVINCLPVDEFYDAAVTLLIDTLGDWYPFFLPEHHESLYSIFESDWARGKYEAILSGDFDFDMVQFGLLMLAFADGNVVELMDGTNEKAQRLLAKLAGLVKADGYPVVEDKVFVPALEFWGSFVENLLDTHYSESTNTPQWDKPPLWQVMQVVSDSCQKIRYPPIALYNSWDSTEKVGFADARKDVGDFLQAVYTILGKPLISTFAGLVLEALGNSAWAELEAAAFCLGALSDCVSDETSCDDILTSVFGSRLFELLCQGQNVVPVRARQTCLSLIERYSDYFVNHAEFLPAALNLLFSGVGDRHLALPSSKSIHTLCSSCRSLLTSEVNAFLEQYGILRGNPELDSLAEERVVGAIASIIQAIPDDAQKADAFRKLLSLVGVDIEASLRLSSYAEGSLLPSNDPIIARAFDLAQRPAVPVPALEVSLQLAIRALRCLSSIAKGLQAPNEAPVDLDSEDDSSQATANPNMNQIHVEIMNILVKLKQTFSRSSEVVDVICSILRAGFSETEPGPFVFPPQLVTEFIISPWNNRAAIVVNTASVFVTSLANGNQKKFIGEALGHLLPWIFGLLHQLAEPEQDPELAQYGLEFTQRVMARRPEILMSQPGNMLEFLFIFAIKLLDGKEPLPKAAAAEFWSTFITLRTDNPDTQSLVNNAMSYLGPQLSRSLIQNIGGRASRSELDRLSDPLKKLVAQHVNARQWLEAALLDPAFPSDKVLPEDKLLFLKKIINLRGQRATNQVVRDFWLSCRGSSFAYAS</sequence>
<evidence type="ECO:0000313" key="2">
    <source>
        <dbReference type="Proteomes" id="UP001497700"/>
    </source>
</evidence>
<keyword evidence="2" id="KW-1185">Reference proteome</keyword>
<evidence type="ECO:0000313" key="1">
    <source>
        <dbReference type="EMBL" id="KAI4868927.1"/>
    </source>
</evidence>
<accession>A0ACB9ZAZ7</accession>
<reference evidence="1 2" key="1">
    <citation type="journal article" date="2022" name="New Phytol.">
        <title>Ecological generalism drives hyperdiversity of secondary metabolite gene clusters in xylarialean endophytes.</title>
        <authorList>
            <person name="Franco M.E.E."/>
            <person name="Wisecaver J.H."/>
            <person name="Arnold A.E."/>
            <person name="Ju Y.M."/>
            <person name="Slot J.C."/>
            <person name="Ahrendt S."/>
            <person name="Moore L.P."/>
            <person name="Eastman K.E."/>
            <person name="Scott K."/>
            <person name="Konkel Z."/>
            <person name="Mondo S.J."/>
            <person name="Kuo A."/>
            <person name="Hayes R.D."/>
            <person name="Haridas S."/>
            <person name="Andreopoulos B."/>
            <person name="Riley R."/>
            <person name="LaButti K."/>
            <person name="Pangilinan J."/>
            <person name="Lipzen A."/>
            <person name="Amirebrahimi M."/>
            <person name="Yan J."/>
            <person name="Adam C."/>
            <person name="Keymanesh K."/>
            <person name="Ng V."/>
            <person name="Louie K."/>
            <person name="Northen T."/>
            <person name="Drula E."/>
            <person name="Henrissat B."/>
            <person name="Hsieh H.M."/>
            <person name="Youens-Clark K."/>
            <person name="Lutzoni F."/>
            <person name="Miadlikowska J."/>
            <person name="Eastwood D.C."/>
            <person name="Hamelin R.C."/>
            <person name="Grigoriev I.V."/>
            <person name="U'Ren J.M."/>
        </authorList>
    </citation>
    <scope>NUCLEOTIDE SEQUENCE [LARGE SCALE GENOMIC DNA]</scope>
    <source>
        <strain evidence="1 2">CBS 119005</strain>
    </source>
</reference>
<organism evidence="1 2">
    <name type="scientific">Hypoxylon rubiginosum</name>
    <dbReference type="NCBI Taxonomy" id="110542"/>
    <lineage>
        <taxon>Eukaryota</taxon>
        <taxon>Fungi</taxon>
        <taxon>Dikarya</taxon>
        <taxon>Ascomycota</taxon>
        <taxon>Pezizomycotina</taxon>
        <taxon>Sordariomycetes</taxon>
        <taxon>Xylariomycetidae</taxon>
        <taxon>Xylariales</taxon>
        <taxon>Hypoxylaceae</taxon>
        <taxon>Hypoxylon</taxon>
    </lineage>
</organism>
<name>A0ACB9ZAZ7_9PEZI</name>
<protein>
    <submittedName>
        <fullName evidence="1">ARM repeat-containing protein</fullName>
    </submittedName>
</protein>
<proteinExistence type="predicted"/>